<sequence length="88" mass="9156">MCCQSTAEGNVLEAPSQQPASSPAQFGGAQPSRGSGGFGGLPPTRVYTIPAQARPATDATPSYLYRQGGSPSTAQQQQQSSVKYDDDY</sequence>
<protein>
    <submittedName>
        <fullName evidence="1">Uncharacterized protein</fullName>
    </submittedName>
</protein>
<name>A0AC60PUJ6_IXOPE</name>
<reference evidence="1 2" key="1">
    <citation type="journal article" date="2020" name="Cell">
        <title>Large-Scale Comparative Analyses of Tick Genomes Elucidate Their Genetic Diversity and Vector Capacities.</title>
        <authorList>
            <consortium name="Tick Genome and Microbiome Consortium (TIGMIC)"/>
            <person name="Jia N."/>
            <person name="Wang J."/>
            <person name="Shi W."/>
            <person name="Du L."/>
            <person name="Sun Y."/>
            <person name="Zhan W."/>
            <person name="Jiang J.F."/>
            <person name="Wang Q."/>
            <person name="Zhang B."/>
            <person name="Ji P."/>
            <person name="Bell-Sakyi L."/>
            <person name="Cui X.M."/>
            <person name="Yuan T.T."/>
            <person name="Jiang B.G."/>
            <person name="Yang W.F."/>
            <person name="Lam T.T."/>
            <person name="Chang Q.C."/>
            <person name="Ding S.J."/>
            <person name="Wang X.J."/>
            <person name="Zhu J.G."/>
            <person name="Ruan X.D."/>
            <person name="Zhao L."/>
            <person name="Wei J.T."/>
            <person name="Ye R.Z."/>
            <person name="Que T.C."/>
            <person name="Du C.H."/>
            <person name="Zhou Y.H."/>
            <person name="Cheng J.X."/>
            <person name="Dai P.F."/>
            <person name="Guo W.B."/>
            <person name="Han X.H."/>
            <person name="Huang E.J."/>
            <person name="Li L.F."/>
            <person name="Wei W."/>
            <person name="Gao Y.C."/>
            <person name="Liu J.Z."/>
            <person name="Shao H.Z."/>
            <person name="Wang X."/>
            <person name="Wang C.C."/>
            <person name="Yang T.C."/>
            <person name="Huo Q.B."/>
            <person name="Li W."/>
            <person name="Chen H.Y."/>
            <person name="Chen S.E."/>
            <person name="Zhou L.G."/>
            <person name="Ni X.B."/>
            <person name="Tian J.H."/>
            <person name="Sheng Y."/>
            <person name="Liu T."/>
            <person name="Pan Y.S."/>
            <person name="Xia L.Y."/>
            <person name="Li J."/>
            <person name="Zhao F."/>
            <person name="Cao W.C."/>
        </authorList>
    </citation>
    <scope>NUCLEOTIDE SEQUENCE [LARGE SCALE GENOMIC DNA]</scope>
    <source>
        <strain evidence="1">Iper-2018</strain>
    </source>
</reference>
<comment type="caution">
    <text evidence="1">The sequence shown here is derived from an EMBL/GenBank/DDBJ whole genome shotgun (WGS) entry which is preliminary data.</text>
</comment>
<proteinExistence type="predicted"/>
<accession>A0AC60PUJ6</accession>
<keyword evidence="2" id="KW-1185">Reference proteome</keyword>
<organism evidence="1 2">
    <name type="scientific">Ixodes persulcatus</name>
    <name type="common">Taiga tick</name>
    <dbReference type="NCBI Taxonomy" id="34615"/>
    <lineage>
        <taxon>Eukaryota</taxon>
        <taxon>Metazoa</taxon>
        <taxon>Ecdysozoa</taxon>
        <taxon>Arthropoda</taxon>
        <taxon>Chelicerata</taxon>
        <taxon>Arachnida</taxon>
        <taxon>Acari</taxon>
        <taxon>Parasitiformes</taxon>
        <taxon>Ixodida</taxon>
        <taxon>Ixodoidea</taxon>
        <taxon>Ixodidae</taxon>
        <taxon>Ixodinae</taxon>
        <taxon>Ixodes</taxon>
    </lineage>
</organism>
<evidence type="ECO:0000313" key="1">
    <source>
        <dbReference type="EMBL" id="KAG0424626.1"/>
    </source>
</evidence>
<dbReference type="Proteomes" id="UP000805193">
    <property type="component" value="Unassembled WGS sequence"/>
</dbReference>
<gene>
    <name evidence="1" type="ORF">HPB47_028156</name>
</gene>
<dbReference type="EMBL" id="JABSTQ010009952">
    <property type="protein sequence ID" value="KAG0424626.1"/>
    <property type="molecule type" value="Genomic_DNA"/>
</dbReference>
<evidence type="ECO:0000313" key="2">
    <source>
        <dbReference type="Proteomes" id="UP000805193"/>
    </source>
</evidence>